<name>A0AAV1R813_9ROSI</name>
<organism evidence="2 3">
    <name type="scientific">Dovyalis caffra</name>
    <dbReference type="NCBI Taxonomy" id="77055"/>
    <lineage>
        <taxon>Eukaryota</taxon>
        <taxon>Viridiplantae</taxon>
        <taxon>Streptophyta</taxon>
        <taxon>Embryophyta</taxon>
        <taxon>Tracheophyta</taxon>
        <taxon>Spermatophyta</taxon>
        <taxon>Magnoliopsida</taxon>
        <taxon>eudicotyledons</taxon>
        <taxon>Gunneridae</taxon>
        <taxon>Pentapetalae</taxon>
        <taxon>rosids</taxon>
        <taxon>fabids</taxon>
        <taxon>Malpighiales</taxon>
        <taxon>Salicaceae</taxon>
        <taxon>Flacourtieae</taxon>
        <taxon>Dovyalis</taxon>
    </lineage>
</organism>
<feature type="region of interest" description="Disordered" evidence="1">
    <location>
        <begin position="64"/>
        <end position="85"/>
    </location>
</feature>
<dbReference type="AlphaFoldDB" id="A0AAV1R813"/>
<evidence type="ECO:0000313" key="3">
    <source>
        <dbReference type="Proteomes" id="UP001314170"/>
    </source>
</evidence>
<comment type="caution">
    <text evidence="2">The sequence shown here is derived from an EMBL/GenBank/DDBJ whole genome shotgun (WGS) entry which is preliminary data.</text>
</comment>
<accession>A0AAV1R813</accession>
<evidence type="ECO:0000256" key="1">
    <source>
        <dbReference type="SAM" id="MobiDB-lite"/>
    </source>
</evidence>
<dbReference type="EMBL" id="CAWUPB010000905">
    <property type="protein sequence ID" value="CAK7328934.1"/>
    <property type="molecule type" value="Genomic_DNA"/>
</dbReference>
<protein>
    <submittedName>
        <fullName evidence="2">Uncharacterized protein</fullName>
    </submittedName>
</protein>
<sequence length="120" mass="12824">MEGSCPFDFPAEATPKVATDIKEEATVEIEACSSTEMFHWLYRGLRSTQGDGRLMVEAISEGRPGRAKWGGRRLQRPPASPTVGKASCRWLGKRLGGTGFVESKSSSLEQDSASTSASGG</sequence>
<proteinExistence type="predicted"/>
<dbReference type="Proteomes" id="UP001314170">
    <property type="component" value="Unassembled WGS sequence"/>
</dbReference>
<gene>
    <name evidence="2" type="ORF">DCAF_LOCUS6679</name>
</gene>
<evidence type="ECO:0000313" key="2">
    <source>
        <dbReference type="EMBL" id="CAK7328934.1"/>
    </source>
</evidence>
<feature type="compositionally biased region" description="Basic residues" evidence="1">
    <location>
        <begin position="65"/>
        <end position="75"/>
    </location>
</feature>
<feature type="compositionally biased region" description="Polar residues" evidence="1">
    <location>
        <begin position="103"/>
        <end position="120"/>
    </location>
</feature>
<feature type="region of interest" description="Disordered" evidence="1">
    <location>
        <begin position="99"/>
        <end position="120"/>
    </location>
</feature>
<reference evidence="2 3" key="1">
    <citation type="submission" date="2024-01" db="EMBL/GenBank/DDBJ databases">
        <authorList>
            <person name="Waweru B."/>
        </authorList>
    </citation>
    <scope>NUCLEOTIDE SEQUENCE [LARGE SCALE GENOMIC DNA]</scope>
</reference>
<keyword evidence="3" id="KW-1185">Reference proteome</keyword>